<name>A0A6J4J2V1_9PSEU</name>
<feature type="transmembrane region" description="Helical" evidence="1">
    <location>
        <begin position="40"/>
        <end position="59"/>
    </location>
</feature>
<evidence type="ECO:0000313" key="2">
    <source>
        <dbReference type="EMBL" id="CAA9265494.1"/>
    </source>
</evidence>
<keyword evidence="1" id="KW-1133">Transmembrane helix</keyword>
<gene>
    <name evidence="2" type="ORF">AVDCRST_MAG54-2696</name>
</gene>
<keyword evidence="1" id="KW-0812">Transmembrane</keyword>
<protein>
    <submittedName>
        <fullName evidence="2">Uncharacterized protein</fullName>
    </submittedName>
</protein>
<keyword evidence="1" id="KW-0472">Membrane</keyword>
<dbReference type="AlphaFoldDB" id="A0A6J4J2V1"/>
<proteinExistence type="predicted"/>
<evidence type="ECO:0000256" key="1">
    <source>
        <dbReference type="SAM" id="Phobius"/>
    </source>
</evidence>
<reference evidence="2" key="1">
    <citation type="submission" date="2020-02" db="EMBL/GenBank/DDBJ databases">
        <authorList>
            <person name="Meier V. D."/>
        </authorList>
    </citation>
    <scope>NUCLEOTIDE SEQUENCE</scope>
    <source>
        <strain evidence="2">AVDCRST_MAG54</strain>
    </source>
</reference>
<organism evidence="2">
    <name type="scientific">uncultured Actinomycetospora sp</name>
    <dbReference type="NCBI Taxonomy" id="1135996"/>
    <lineage>
        <taxon>Bacteria</taxon>
        <taxon>Bacillati</taxon>
        <taxon>Actinomycetota</taxon>
        <taxon>Actinomycetes</taxon>
        <taxon>Pseudonocardiales</taxon>
        <taxon>Pseudonocardiaceae</taxon>
        <taxon>Actinomycetospora</taxon>
        <taxon>environmental samples</taxon>
    </lineage>
</organism>
<sequence length="75" mass="7901">MQARLLGKIGTALQLALVLLTLIGPDLDHLAPGPARAALWWLGFAAAAVSLAACIDYAFAGWRILHQPRPTIGDA</sequence>
<dbReference type="EMBL" id="CADCTH010000345">
    <property type="protein sequence ID" value="CAA9265494.1"/>
    <property type="molecule type" value="Genomic_DNA"/>
</dbReference>
<accession>A0A6J4J2V1</accession>